<reference evidence="1 2" key="1">
    <citation type="submission" date="2023-01" db="EMBL/GenBank/DDBJ databases">
        <authorList>
            <person name="Kreplak J."/>
        </authorList>
    </citation>
    <scope>NUCLEOTIDE SEQUENCE [LARGE SCALE GENOMIC DNA]</scope>
</reference>
<evidence type="ECO:0000313" key="1">
    <source>
        <dbReference type="EMBL" id="CAI8608340.1"/>
    </source>
</evidence>
<dbReference type="Proteomes" id="UP001157006">
    <property type="component" value="Chromosome 4"/>
</dbReference>
<name>A0AAV1AGX3_VICFA</name>
<gene>
    <name evidence="1" type="ORF">VFH_IV079480</name>
</gene>
<organism evidence="1 2">
    <name type="scientific">Vicia faba</name>
    <name type="common">Broad bean</name>
    <name type="synonym">Faba vulgaris</name>
    <dbReference type="NCBI Taxonomy" id="3906"/>
    <lineage>
        <taxon>Eukaryota</taxon>
        <taxon>Viridiplantae</taxon>
        <taxon>Streptophyta</taxon>
        <taxon>Embryophyta</taxon>
        <taxon>Tracheophyta</taxon>
        <taxon>Spermatophyta</taxon>
        <taxon>Magnoliopsida</taxon>
        <taxon>eudicotyledons</taxon>
        <taxon>Gunneridae</taxon>
        <taxon>Pentapetalae</taxon>
        <taxon>rosids</taxon>
        <taxon>fabids</taxon>
        <taxon>Fabales</taxon>
        <taxon>Fabaceae</taxon>
        <taxon>Papilionoideae</taxon>
        <taxon>50 kb inversion clade</taxon>
        <taxon>NPAAA clade</taxon>
        <taxon>Hologalegina</taxon>
        <taxon>IRL clade</taxon>
        <taxon>Fabeae</taxon>
        <taxon>Vicia</taxon>
    </lineage>
</organism>
<keyword evidence="2" id="KW-1185">Reference proteome</keyword>
<dbReference type="EMBL" id="OX451739">
    <property type="protein sequence ID" value="CAI8608340.1"/>
    <property type="molecule type" value="Genomic_DNA"/>
</dbReference>
<dbReference type="AlphaFoldDB" id="A0AAV1AGX3"/>
<evidence type="ECO:0000313" key="2">
    <source>
        <dbReference type="Proteomes" id="UP001157006"/>
    </source>
</evidence>
<protein>
    <submittedName>
        <fullName evidence="1">Uncharacterized protein</fullName>
    </submittedName>
</protein>
<accession>A0AAV1AGX3</accession>
<proteinExistence type="predicted"/>
<sequence length="86" mass="9146">MAARVGPKTPKSSYKVPGVATRHVSGNSVARVAPLTSISLYSPILTRPVSGDTSGRVRPPLGGFFTFSETLSFCIFFALNCPVLFL</sequence>